<dbReference type="AlphaFoldDB" id="A0A0P1IEU2"/>
<dbReference type="InterPro" id="IPR029044">
    <property type="entry name" value="Nucleotide-diphossugar_trans"/>
</dbReference>
<sequence length="943" mass="104657">MTHPVNSPSESFDPRDDFDPVWYLRAYPDIRAAGVDPWVHYSQSGKREGRRGTAVHAIELEHLLWRGFEGFAEPELLKLLKSDDPVESATAAWVLGRWEADKENWPRVDQLMRDFLRSVEGRKVIRHPGPILLGIHANLKCGNLKNAQSVLRAGIGSFGHKADFDLCQMLIRKASGADDSKISELLSEVFLSEGLTGVVLDSHSQGVLFDRLTVADPAPVPLNDPAQPLVSVIVPVFNGASVLKKALSGLVGQTWGALEILVVDDGSTDDTLAVANACAQKDDRIRVIALGTNQGAYAARNVGFAEASGAFVTVHDADDWSHPSKIELQAKALISNVTAKASVSHWVRMDQDLEMARWRIEDGWVYRNISSLMVRSELRDFLGYWDRVRVNADTEYYERILAAFGPGSILEVKPGLPLSFGRTEQGSLTRQSATHLRTQFKGLRLDYMNEAKAWHKRGLSDDTLFMSQFPARRPFSAPERMSVGDLCPPETSLDIIRASSKFDADWYRATYLDVFFSDLDPARHYLEIGAAAELDPGPFFSTSAYRYSCSLERDQNPLLHWEAHGRQKDAPALIRFQGDLPDSDAAAEARVLIFAHHAGPMLFGAERSLLDMLRHAIKQGKAPIVVLPALRDTDYFKELLKLSHAIEVVPMPWRHGLRKPHPDTVQVIQDLIRKYEVNDVLVNTLVLDAPLVAARNEGCTSTVFVRELPAFDATLCRNLGMSQERLYEELLQQADHFLVASKIVADWLDCPERTELRPNAVDEELFDLPFTPADPLYVAMISSNIAKKGLKDFLLVAEHVKNAGHHVVFRFIGPPSQDLHNLQPFPGNVEFRNYSATPAAALKQADIVVSLSKFTESFGRTVSEAMAAGRPVICYNRGAPAERVETDVTGFVVEADDPLAVANAIVALDLDRALLAKMSDNARVKARHIQELSTRVKVAPDTV</sequence>
<name>A0A0P1IEU2_9RHOB</name>
<gene>
    <name evidence="6" type="primary">epsH_2</name>
    <name evidence="6" type="ORF">PH7735_03274</name>
</gene>
<dbReference type="Pfam" id="PF00535">
    <property type="entry name" value="Glycos_transf_2"/>
    <property type="match status" value="1"/>
</dbReference>
<evidence type="ECO:0000256" key="1">
    <source>
        <dbReference type="ARBA" id="ARBA00006739"/>
    </source>
</evidence>
<dbReference type="SUPFAM" id="SSF53448">
    <property type="entry name" value="Nucleotide-diphospho-sugar transferases"/>
    <property type="match status" value="1"/>
</dbReference>
<dbReference type="InterPro" id="IPR001296">
    <property type="entry name" value="Glyco_trans_1"/>
</dbReference>
<dbReference type="InterPro" id="IPR001173">
    <property type="entry name" value="Glyco_trans_2-like"/>
</dbReference>
<dbReference type="CDD" id="cd03801">
    <property type="entry name" value="GT4_PimA-like"/>
    <property type="match status" value="1"/>
</dbReference>
<dbReference type="CDD" id="cd00761">
    <property type="entry name" value="Glyco_tranf_GTA_type"/>
    <property type="match status" value="1"/>
</dbReference>
<dbReference type="PANTHER" id="PTHR43685:SF5">
    <property type="entry name" value="GLYCOSYLTRANSFERASE EPSE-RELATED"/>
    <property type="match status" value="1"/>
</dbReference>
<dbReference type="EMBL" id="CYTW01000004">
    <property type="protein sequence ID" value="CUK08649.1"/>
    <property type="molecule type" value="Genomic_DNA"/>
</dbReference>
<dbReference type="SUPFAM" id="SSF53756">
    <property type="entry name" value="UDP-Glycosyltransferase/glycogen phosphorylase"/>
    <property type="match status" value="1"/>
</dbReference>
<dbReference type="Proteomes" id="UP000051870">
    <property type="component" value="Unassembled WGS sequence"/>
</dbReference>
<dbReference type="InterPro" id="IPR050834">
    <property type="entry name" value="Glycosyltransf_2"/>
</dbReference>
<organism evidence="6 7">
    <name type="scientific">Shimia thalassica</name>
    <dbReference type="NCBI Taxonomy" id="1715693"/>
    <lineage>
        <taxon>Bacteria</taxon>
        <taxon>Pseudomonadati</taxon>
        <taxon>Pseudomonadota</taxon>
        <taxon>Alphaproteobacteria</taxon>
        <taxon>Rhodobacterales</taxon>
        <taxon>Roseobacteraceae</taxon>
    </lineage>
</organism>
<dbReference type="GO" id="GO:0016757">
    <property type="term" value="F:glycosyltransferase activity"/>
    <property type="evidence" value="ECO:0007669"/>
    <property type="project" value="UniProtKB-KW"/>
</dbReference>
<evidence type="ECO:0000256" key="2">
    <source>
        <dbReference type="ARBA" id="ARBA00022676"/>
    </source>
</evidence>
<reference evidence="7" key="1">
    <citation type="submission" date="2015-09" db="EMBL/GenBank/DDBJ databases">
        <authorList>
            <person name="Rodrigo-Torres Lidia"/>
            <person name="Arahal R.David."/>
        </authorList>
    </citation>
    <scope>NUCLEOTIDE SEQUENCE [LARGE SCALE GENOMIC DNA]</scope>
    <source>
        <strain evidence="7">CECT 7735</strain>
    </source>
</reference>
<keyword evidence="7" id="KW-1185">Reference proteome</keyword>
<keyword evidence="3 6" id="KW-0808">Transferase</keyword>
<protein>
    <submittedName>
        <fullName evidence="6">Putative glycosyltransferase EpsH</fullName>
        <ecNumber evidence="6">2.4.-.-</ecNumber>
    </submittedName>
</protein>
<feature type="domain" description="Glycosyl transferase family 1" evidence="4">
    <location>
        <begin position="772"/>
        <end position="923"/>
    </location>
</feature>
<dbReference type="EC" id="2.4.-.-" evidence="6"/>
<evidence type="ECO:0000259" key="5">
    <source>
        <dbReference type="Pfam" id="PF00535"/>
    </source>
</evidence>
<dbReference type="Pfam" id="PF00534">
    <property type="entry name" value="Glycos_transf_1"/>
    <property type="match status" value="1"/>
</dbReference>
<keyword evidence="2 6" id="KW-0328">Glycosyltransferase</keyword>
<evidence type="ECO:0000256" key="3">
    <source>
        <dbReference type="ARBA" id="ARBA00022679"/>
    </source>
</evidence>
<feature type="domain" description="Glycosyltransferase 2-like" evidence="5">
    <location>
        <begin position="231"/>
        <end position="345"/>
    </location>
</feature>
<dbReference type="Gene3D" id="3.40.50.2000">
    <property type="entry name" value="Glycogen Phosphorylase B"/>
    <property type="match status" value="2"/>
</dbReference>
<dbReference type="PANTHER" id="PTHR43685">
    <property type="entry name" value="GLYCOSYLTRANSFERASE"/>
    <property type="match status" value="1"/>
</dbReference>
<dbReference type="Gene3D" id="3.90.550.10">
    <property type="entry name" value="Spore Coat Polysaccharide Biosynthesis Protein SpsA, Chain A"/>
    <property type="match status" value="1"/>
</dbReference>
<accession>A0A0P1IEU2</accession>
<evidence type="ECO:0000259" key="4">
    <source>
        <dbReference type="Pfam" id="PF00534"/>
    </source>
</evidence>
<proteinExistence type="inferred from homology"/>
<evidence type="ECO:0000313" key="6">
    <source>
        <dbReference type="EMBL" id="CUK08649.1"/>
    </source>
</evidence>
<comment type="similarity">
    <text evidence="1">Belongs to the glycosyltransferase 2 family.</text>
</comment>
<evidence type="ECO:0000313" key="7">
    <source>
        <dbReference type="Proteomes" id="UP000051870"/>
    </source>
</evidence>
<dbReference type="STRING" id="1715693.PH7735_03274"/>